<accession>A0AAV9NZ78</accession>
<dbReference type="GO" id="GO:0051604">
    <property type="term" value="P:protein maturation"/>
    <property type="evidence" value="ECO:0007669"/>
    <property type="project" value="TreeGrafter"/>
</dbReference>
<feature type="compositionally biased region" description="Low complexity" evidence="3">
    <location>
        <begin position="304"/>
        <end position="314"/>
    </location>
</feature>
<feature type="active site" description="Nucleophile" evidence="1">
    <location>
        <position position="460"/>
    </location>
</feature>
<reference evidence="4 5" key="1">
    <citation type="submission" date="2023-08" db="EMBL/GenBank/DDBJ databases">
        <title>Black Yeasts Isolated from many extreme environments.</title>
        <authorList>
            <person name="Coleine C."/>
            <person name="Stajich J.E."/>
            <person name="Selbmann L."/>
        </authorList>
    </citation>
    <scope>NUCLEOTIDE SEQUENCE [LARGE SCALE GENOMIC DNA]</scope>
    <source>
        <strain evidence="4 5">CCFEE 5935</strain>
    </source>
</reference>
<organism evidence="4 5">
    <name type="scientific">Saxophila tyrrhenica</name>
    <dbReference type="NCBI Taxonomy" id="1690608"/>
    <lineage>
        <taxon>Eukaryota</taxon>
        <taxon>Fungi</taxon>
        <taxon>Dikarya</taxon>
        <taxon>Ascomycota</taxon>
        <taxon>Pezizomycotina</taxon>
        <taxon>Dothideomycetes</taxon>
        <taxon>Dothideomycetidae</taxon>
        <taxon>Mycosphaerellales</taxon>
        <taxon>Extremaceae</taxon>
        <taxon>Saxophila</taxon>
    </lineage>
</organism>
<dbReference type="RefSeq" id="XP_064655545.1">
    <property type="nucleotide sequence ID" value="XM_064806219.1"/>
</dbReference>
<evidence type="ECO:0000313" key="4">
    <source>
        <dbReference type="EMBL" id="KAK5165461.1"/>
    </source>
</evidence>
<evidence type="ECO:0008006" key="6">
    <source>
        <dbReference type="Google" id="ProtNLM"/>
    </source>
</evidence>
<dbReference type="AlphaFoldDB" id="A0AAV9NZ78"/>
<feature type="compositionally biased region" description="Polar residues" evidence="3">
    <location>
        <begin position="370"/>
        <end position="385"/>
    </location>
</feature>
<comment type="caution">
    <text evidence="4">The sequence shown here is derived from an EMBL/GenBank/DDBJ whole genome shotgun (WGS) entry which is preliminary data.</text>
</comment>
<feature type="compositionally biased region" description="Acidic residues" evidence="3">
    <location>
        <begin position="336"/>
        <end position="349"/>
    </location>
</feature>
<evidence type="ECO:0000313" key="5">
    <source>
        <dbReference type="Proteomes" id="UP001337655"/>
    </source>
</evidence>
<protein>
    <recommendedName>
        <fullName evidence="6">N-terminal nucleophile aminohydrolase</fullName>
    </recommendedName>
</protein>
<dbReference type="InterPro" id="IPR029055">
    <property type="entry name" value="Ntn_hydrolases_N"/>
</dbReference>
<dbReference type="SUPFAM" id="SSF56235">
    <property type="entry name" value="N-terminal nucleophile aminohydrolases (Ntn hydrolases)"/>
    <property type="match status" value="1"/>
</dbReference>
<dbReference type="Proteomes" id="UP001337655">
    <property type="component" value="Unassembled WGS sequence"/>
</dbReference>
<keyword evidence="5" id="KW-1185">Reference proteome</keyword>
<gene>
    <name evidence="4" type="ORF">LTR77_008990</name>
</gene>
<name>A0AAV9NZ78_9PEZI</name>
<dbReference type="Gene3D" id="3.60.20.30">
    <property type="entry name" value="(Glycosyl)asparaginase"/>
    <property type="match status" value="1"/>
</dbReference>
<evidence type="ECO:0000256" key="3">
    <source>
        <dbReference type="SAM" id="MobiDB-lite"/>
    </source>
</evidence>
<evidence type="ECO:0000256" key="1">
    <source>
        <dbReference type="PIRSR" id="PIRSR600246-1"/>
    </source>
</evidence>
<feature type="region of interest" description="Disordered" evidence="3">
    <location>
        <begin position="621"/>
        <end position="644"/>
    </location>
</feature>
<feature type="compositionally biased region" description="Polar residues" evidence="3">
    <location>
        <begin position="215"/>
        <end position="228"/>
    </location>
</feature>
<evidence type="ECO:0000256" key="2">
    <source>
        <dbReference type="PIRSR" id="PIRSR600246-3"/>
    </source>
</evidence>
<dbReference type="InterPro" id="IPR037464">
    <property type="entry name" value="Taspase1"/>
</dbReference>
<dbReference type="PANTHER" id="PTHR10188">
    <property type="entry name" value="L-ASPARAGINASE"/>
    <property type="match status" value="1"/>
</dbReference>
<feature type="region of interest" description="Disordered" evidence="3">
    <location>
        <begin position="196"/>
        <end position="453"/>
    </location>
</feature>
<sequence>MFSPRRGRKNNTSEIACIFVHAGAGYHSIQNEHVHLAACNEYAIPKQHDAKIADCTASAARTAMRCLQNGGSAVDAVELAVRILEDREITNAGYGSNLAVDGVVECDAVVVDHNGRSGGAGAVAQIKNPISLARLLLDHSGQPLSLRRVPPNFLVGQGATDFAFEHGMSIMPLDSLVSPAARERWRQWRDDLERAEHNRRREDAARYGMSPPPSQSDLVQYYAQQSETEQARRTHTKAMRSALSNEAQPVSPPPSDPREVPEDSSSASHSNSSSSMLAKPSSNTTPDHQREAVDPTGPSGFFMNPSVNPSSNSSQKISTTPIGLLGSNRNSNGGFLDDEWYGPELEFDFDEPRTPPYEHSGVPLHAQSWHDGSSGSGSNFTTINMKSPRHARGPSRADRGGLHDATLFPLPGPPPDADMDLTTPKAQPFSDDSQNSPPLPHKPELSEDAQLDGGDHVTDTVGAIAIDLYGNIACGASSGGIGMKHRGRVGPAALVGVGAAIKPEDPDDVEHTSVATVTSGTGEHMSTTTAASVCSERIYHNFRKLPGGRYGDCMEEEAIKGFIQKDFMGHPSVTQSHSAGAIGVLSVKKTKDGAYLFYGHNTDSFAIASMHSNEAQPVCTMSRNKGNGHVAQGGRSIRNMKRKA</sequence>
<feature type="site" description="Cleavage; by autolysis" evidence="2">
    <location>
        <begin position="459"/>
        <end position="460"/>
    </location>
</feature>
<dbReference type="InterPro" id="IPR000246">
    <property type="entry name" value="Peptidase_T2"/>
</dbReference>
<dbReference type="FunFam" id="3.60.20.30:FF:000007">
    <property type="entry name" value="Similar to threonine aspartase"/>
    <property type="match status" value="1"/>
</dbReference>
<dbReference type="Pfam" id="PF01112">
    <property type="entry name" value="Asparaginase_2"/>
    <property type="match status" value="2"/>
</dbReference>
<proteinExistence type="predicted"/>
<feature type="compositionally biased region" description="Low complexity" evidence="3">
    <location>
        <begin position="264"/>
        <end position="275"/>
    </location>
</feature>
<dbReference type="GO" id="GO:0005737">
    <property type="term" value="C:cytoplasm"/>
    <property type="evidence" value="ECO:0007669"/>
    <property type="project" value="TreeGrafter"/>
</dbReference>
<dbReference type="GeneID" id="89930322"/>
<dbReference type="CDD" id="cd04514">
    <property type="entry name" value="Taspase1_like"/>
    <property type="match status" value="2"/>
</dbReference>
<feature type="compositionally biased region" description="Basic and acidic residues" evidence="3">
    <location>
        <begin position="196"/>
        <end position="205"/>
    </location>
</feature>
<dbReference type="EMBL" id="JAVRRT010000016">
    <property type="protein sequence ID" value="KAK5165461.1"/>
    <property type="molecule type" value="Genomic_DNA"/>
</dbReference>
<dbReference type="GO" id="GO:0004298">
    <property type="term" value="F:threonine-type endopeptidase activity"/>
    <property type="evidence" value="ECO:0007669"/>
    <property type="project" value="InterPro"/>
</dbReference>
<feature type="compositionally biased region" description="Low complexity" evidence="3">
    <location>
        <begin position="323"/>
        <end position="334"/>
    </location>
</feature>
<dbReference type="PANTHER" id="PTHR10188:SF8">
    <property type="entry name" value="THREONINE ASPARTASE 1"/>
    <property type="match status" value="1"/>
</dbReference>